<dbReference type="AlphaFoldDB" id="A0A5B7JLU0"/>
<sequence>MLRGLKRYRFSRKCSVQQHSYLRGVWRDEDCSRSKARDGEIMGRKRKAGPAPRPLPSTICLHAPHSHPL</sequence>
<dbReference type="Proteomes" id="UP000324222">
    <property type="component" value="Unassembled WGS sequence"/>
</dbReference>
<accession>A0A5B7JLU0</accession>
<dbReference type="EMBL" id="VSRR010111168">
    <property type="protein sequence ID" value="MPC97720.1"/>
    <property type="molecule type" value="Genomic_DNA"/>
</dbReference>
<feature type="region of interest" description="Disordered" evidence="1">
    <location>
        <begin position="35"/>
        <end position="69"/>
    </location>
</feature>
<keyword evidence="3" id="KW-1185">Reference proteome</keyword>
<name>A0A5B7JLU0_PORTR</name>
<evidence type="ECO:0000313" key="2">
    <source>
        <dbReference type="EMBL" id="MPC97720.1"/>
    </source>
</evidence>
<evidence type="ECO:0000313" key="3">
    <source>
        <dbReference type="Proteomes" id="UP000324222"/>
    </source>
</evidence>
<evidence type="ECO:0000256" key="1">
    <source>
        <dbReference type="SAM" id="MobiDB-lite"/>
    </source>
</evidence>
<protein>
    <submittedName>
        <fullName evidence="2">Uncharacterized protein</fullName>
    </submittedName>
</protein>
<proteinExistence type="predicted"/>
<reference evidence="2 3" key="1">
    <citation type="submission" date="2019-05" db="EMBL/GenBank/DDBJ databases">
        <title>Another draft genome of Portunus trituberculatus and its Hox gene families provides insights of decapod evolution.</title>
        <authorList>
            <person name="Jeong J.-H."/>
            <person name="Song I."/>
            <person name="Kim S."/>
            <person name="Choi T."/>
            <person name="Kim D."/>
            <person name="Ryu S."/>
            <person name="Kim W."/>
        </authorList>
    </citation>
    <scope>NUCLEOTIDE SEQUENCE [LARGE SCALE GENOMIC DNA]</scope>
    <source>
        <tissue evidence="2">Muscle</tissue>
    </source>
</reference>
<gene>
    <name evidence="2" type="ORF">E2C01_093048</name>
</gene>
<organism evidence="2 3">
    <name type="scientific">Portunus trituberculatus</name>
    <name type="common">Swimming crab</name>
    <name type="synonym">Neptunus trituberculatus</name>
    <dbReference type="NCBI Taxonomy" id="210409"/>
    <lineage>
        <taxon>Eukaryota</taxon>
        <taxon>Metazoa</taxon>
        <taxon>Ecdysozoa</taxon>
        <taxon>Arthropoda</taxon>
        <taxon>Crustacea</taxon>
        <taxon>Multicrustacea</taxon>
        <taxon>Malacostraca</taxon>
        <taxon>Eumalacostraca</taxon>
        <taxon>Eucarida</taxon>
        <taxon>Decapoda</taxon>
        <taxon>Pleocyemata</taxon>
        <taxon>Brachyura</taxon>
        <taxon>Eubrachyura</taxon>
        <taxon>Portunoidea</taxon>
        <taxon>Portunidae</taxon>
        <taxon>Portuninae</taxon>
        <taxon>Portunus</taxon>
    </lineage>
</organism>
<comment type="caution">
    <text evidence="2">The sequence shown here is derived from an EMBL/GenBank/DDBJ whole genome shotgun (WGS) entry which is preliminary data.</text>
</comment>